<dbReference type="PANTHER" id="PTHR35011:SF11">
    <property type="entry name" value="TRAP TRANSPORTER SMALL PERMEASE PROTEIN"/>
    <property type="match status" value="1"/>
</dbReference>
<comment type="caution">
    <text evidence="11">The sequence shown here is derived from an EMBL/GenBank/DDBJ whole genome shotgun (WGS) entry which is preliminary data.</text>
</comment>
<evidence type="ECO:0000256" key="2">
    <source>
        <dbReference type="ARBA" id="ARBA00022448"/>
    </source>
</evidence>
<dbReference type="InterPro" id="IPR007387">
    <property type="entry name" value="TRAP_DctQ"/>
</dbReference>
<dbReference type="InterPro" id="IPR055348">
    <property type="entry name" value="DctQ"/>
</dbReference>
<dbReference type="GO" id="GO:0005886">
    <property type="term" value="C:plasma membrane"/>
    <property type="evidence" value="ECO:0007669"/>
    <property type="project" value="UniProtKB-SubCell"/>
</dbReference>
<feature type="transmembrane region" description="Helical" evidence="9">
    <location>
        <begin position="55"/>
        <end position="76"/>
    </location>
</feature>
<dbReference type="Pfam" id="PF04290">
    <property type="entry name" value="DctQ"/>
    <property type="match status" value="1"/>
</dbReference>
<organism evidence="11">
    <name type="scientific">marine sediment metagenome</name>
    <dbReference type="NCBI Taxonomy" id="412755"/>
    <lineage>
        <taxon>unclassified sequences</taxon>
        <taxon>metagenomes</taxon>
        <taxon>ecological metagenomes</taxon>
    </lineage>
</organism>
<evidence type="ECO:0000259" key="10">
    <source>
        <dbReference type="Pfam" id="PF04290"/>
    </source>
</evidence>
<sequence>MVNHFLQFERWTTRLSMLAAVAMLIISVSLGFYQVVTRFFLDAPSTWSEVISRSAMIWCVFLGAAAGFRGGMMMSVEVIYRLLPKRRLIWLETFVALSCVIVFLVLVYYGTAMTWRVRSQMLSGLGVSIGWVYAAMPTGALFALVAIVARLIAQAKGFEGIGPVDSEVPTDETVSTEPVDSNSGLAPDKSVRGVNS</sequence>
<evidence type="ECO:0000256" key="7">
    <source>
        <dbReference type="ARBA" id="ARBA00023136"/>
    </source>
</evidence>
<evidence type="ECO:0000256" key="5">
    <source>
        <dbReference type="ARBA" id="ARBA00022692"/>
    </source>
</evidence>
<dbReference type="EMBL" id="LAZR01008018">
    <property type="protein sequence ID" value="KKM81453.1"/>
    <property type="molecule type" value="Genomic_DNA"/>
</dbReference>
<dbReference type="PANTHER" id="PTHR35011">
    <property type="entry name" value="2,3-DIKETO-L-GULONATE TRAP TRANSPORTER SMALL PERMEASE PROTEIN YIAM"/>
    <property type="match status" value="1"/>
</dbReference>
<feature type="domain" description="Tripartite ATP-independent periplasmic transporters DctQ component" evidence="10">
    <location>
        <begin position="30"/>
        <end position="156"/>
    </location>
</feature>
<proteinExistence type="predicted"/>
<reference evidence="11" key="1">
    <citation type="journal article" date="2015" name="Nature">
        <title>Complex archaea that bridge the gap between prokaryotes and eukaryotes.</title>
        <authorList>
            <person name="Spang A."/>
            <person name="Saw J.H."/>
            <person name="Jorgensen S.L."/>
            <person name="Zaremba-Niedzwiedzka K."/>
            <person name="Martijn J."/>
            <person name="Lind A.E."/>
            <person name="van Eijk R."/>
            <person name="Schleper C."/>
            <person name="Guy L."/>
            <person name="Ettema T.J."/>
        </authorList>
    </citation>
    <scope>NUCLEOTIDE SEQUENCE</scope>
</reference>
<evidence type="ECO:0000256" key="6">
    <source>
        <dbReference type="ARBA" id="ARBA00022989"/>
    </source>
</evidence>
<evidence type="ECO:0000256" key="1">
    <source>
        <dbReference type="ARBA" id="ARBA00004429"/>
    </source>
</evidence>
<evidence type="ECO:0000256" key="9">
    <source>
        <dbReference type="SAM" id="Phobius"/>
    </source>
</evidence>
<keyword evidence="4" id="KW-0997">Cell inner membrane</keyword>
<name>A0A0F9KHP0_9ZZZZ</name>
<comment type="subcellular location">
    <subcellularLocation>
        <location evidence="1">Cell inner membrane</location>
        <topology evidence="1">Multi-pass membrane protein</topology>
    </subcellularLocation>
</comment>
<dbReference type="GO" id="GO:0022857">
    <property type="term" value="F:transmembrane transporter activity"/>
    <property type="evidence" value="ECO:0007669"/>
    <property type="project" value="TreeGrafter"/>
</dbReference>
<keyword evidence="3" id="KW-1003">Cell membrane</keyword>
<gene>
    <name evidence="11" type="ORF">LCGC14_1329660</name>
</gene>
<feature type="transmembrane region" description="Helical" evidence="9">
    <location>
        <begin position="88"/>
        <end position="110"/>
    </location>
</feature>
<evidence type="ECO:0000313" key="11">
    <source>
        <dbReference type="EMBL" id="KKM81453.1"/>
    </source>
</evidence>
<dbReference type="GO" id="GO:0015740">
    <property type="term" value="P:C4-dicarboxylate transport"/>
    <property type="evidence" value="ECO:0007669"/>
    <property type="project" value="TreeGrafter"/>
</dbReference>
<keyword evidence="2" id="KW-0813">Transport</keyword>
<dbReference type="AlphaFoldDB" id="A0A0F9KHP0"/>
<keyword evidence="6 9" id="KW-1133">Transmembrane helix</keyword>
<keyword evidence="5 9" id="KW-0812">Transmembrane</keyword>
<accession>A0A0F9KHP0</accession>
<evidence type="ECO:0000256" key="4">
    <source>
        <dbReference type="ARBA" id="ARBA00022519"/>
    </source>
</evidence>
<feature type="compositionally biased region" description="Polar residues" evidence="8">
    <location>
        <begin position="172"/>
        <end position="184"/>
    </location>
</feature>
<protein>
    <recommendedName>
        <fullName evidence="10">Tripartite ATP-independent periplasmic transporters DctQ component domain-containing protein</fullName>
    </recommendedName>
</protein>
<feature type="transmembrane region" description="Helical" evidence="9">
    <location>
        <begin position="15"/>
        <end position="35"/>
    </location>
</feature>
<evidence type="ECO:0000256" key="3">
    <source>
        <dbReference type="ARBA" id="ARBA00022475"/>
    </source>
</evidence>
<feature type="transmembrane region" description="Helical" evidence="9">
    <location>
        <begin position="130"/>
        <end position="153"/>
    </location>
</feature>
<feature type="region of interest" description="Disordered" evidence="8">
    <location>
        <begin position="164"/>
        <end position="196"/>
    </location>
</feature>
<evidence type="ECO:0000256" key="8">
    <source>
        <dbReference type="SAM" id="MobiDB-lite"/>
    </source>
</evidence>
<keyword evidence="7 9" id="KW-0472">Membrane</keyword>